<dbReference type="Gene3D" id="1.10.860.10">
    <property type="entry name" value="DNAb Helicase, Chain A"/>
    <property type="match status" value="1"/>
</dbReference>
<dbReference type="Gene3D" id="3.40.1360.10">
    <property type="match status" value="1"/>
</dbReference>
<keyword evidence="8 12" id="KW-0862">Zinc</keyword>
<dbReference type="GO" id="GO:1990077">
    <property type="term" value="C:primosome complex"/>
    <property type="evidence" value="ECO:0007669"/>
    <property type="project" value="UniProtKB-KW"/>
</dbReference>
<evidence type="ECO:0000256" key="9">
    <source>
        <dbReference type="ARBA" id="ARBA00022842"/>
    </source>
</evidence>
<dbReference type="PROSITE" id="PS50880">
    <property type="entry name" value="TOPRIM"/>
    <property type="match status" value="1"/>
</dbReference>
<dbReference type="InterPro" id="IPR034151">
    <property type="entry name" value="TOPRIM_DnaG_bac"/>
</dbReference>
<dbReference type="InterPro" id="IPR037068">
    <property type="entry name" value="DNA_primase_core_N_sf"/>
</dbReference>
<keyword evidence="7 12" id="KW-0863">Zinc-finger</keyword>
<dbReference type="GO" id="GO:0008270">
    <property type="term" value="F:zinc ion binding"/>
    <property type="evidence" value="ECO:0007669"/>
    <property type="project" value="UniProtKB-UniRule"/>
</dbReference>
<dbReference type="InterPro" id="IPR002694">
    <property type="entry name" value="Znf_CHC2"/>
</dbReference>
<dbReference type="GO" id="GO:0003899">
    <property type="term" value="F:DNA-directed RNA polymerase activity"/>
    <property type="evidence" value="ECO:0007669"/>
    <property type="project" value="UniProtKB-UniRule"/>
</dbReference>
<feature type="zinc finger region" description="CHC2-type" evidence="12 14">
    <location>
        <begin position="51"/>
        <end position="75"/>
    </location>
</feature>
<keyword evidence="1 12" id="KW-0240">DNA-directed RNA polymerase</keyword>
<dbReference type="EC" id="2.7.7.101" evidence="12"/>
<dbReference type="STRING" id="1291742.LOOC260_111620"/>
<evidence type="ECO:0000256" key="2">
    <source>
        <dbReference type="ARBA" id="ARBA00022515"/>
    </source>
</evidence>
<keyword evidence="2 12" id="KW-0639">Primosome</keyword>
<comment type="similarity">
    <text evidence="12 13">Belongs to the DnaG primase family.</text>
</comment>
<evidence type="ECO:0000256" key="3">
    <source>
        <dbReference type="ARBA" id="ARBA00022679"/>
    </source>
</evidence>
<comment type="subunit">
    <text evidence="12">Monomer. Interacts with DnaB.</text>
</comment>
<evidence type="ECO:0000256" key="14">
    <source>
        <dbReference type="PIRSR" id="PIRSR002811-1"/>
    </source>
</evidence>
<evidence type="ECO:0000256" key="6">
    <source>
        <dbReference type="ARBA" id="ARBA00022723"/>
    </source>
</evidence>
<comment type="catalytic activity">
    <reaction evidence="12">
        <text>ssDNA + n NTP = ssDNA/pppN(pN)n-1 hybrid + (n-1) diphosphate.</text>
        <dbReference type="EC" id="2.7.7.101"/>
    </reaction>
</comment>
<dbReference type="Pfam" id="PF08275">
    <property type="entry name" value="DNAG_N"/>
    <property type="match status" value="1"/>
</dbReference>
<keyword evidence="11 12" id="KW-0804">Transcription</keyword>
<dbReference type="GO" id="GO:0003677">
    <property type="term" value="F:DNA binding"/>
    <property type="evidence" value="ECO:0007669"/>
    <property type="project" value="UniProtKB-KW"/>
</dbReference>
<name>A0A0A1GZ09_9LACO</name>
<evidence type="ECO:0000313" key="16">
    <source>
        <dbReference type="EMBL" id="BAP85701.1"/>
    </source>
</evidence>
<evidence type="ECO:0000256" key="7">
    <source>
        <dbReference type="ARBA" id="ARBA00022771"/>
    </source>
</evidence>
<dbReference type="InterPro" id="IPR019475">
    <property type="entry name" value="DNA_primase_DnaB-bd"/>
</dbReference>
<keyword evidence="6 12" id="KW-0479">Metal-binding</keyword>
<sequence length="624" mass="71189">MTKGESKWGVLMATMIPEEVIDQVRSGVNIADVIGQYVQLKKSGKNLFGLCPFHEEKTGSFSVNEGKQIFHCFSCGRGGNVFKFLMEIENISFPQAVIKVAEDAGITLPTEYQEVQATGTQNSTTQTLIDLHEQAAKLYHHILVNTQAGKQALNYLQKRGLSADIIDQFNIGFAPAQRLLSPFFKEKDIDYQMLRQSGLFIEDQEGKLRDRFVDRVMFPIKNSQGKIIAFSGRLLSTENTDMPKYLNSPETTIFNKRKVLFNFDIARKSARKEQKMILFEGFMDVIAAYRAGVINGIASMGTSLTEEQINMIERVTSHLDVCYDGDAAGQNAINRAVALIGTQSSRLELGVVAMPVGVDPDEYLQQNGPEKFQQWLKDAVETPVAFTLHFLRQDLNLDNEADQLKYLNSALRVIAKVQSPLEQDVYLNQLVSEFQLNKESLQAQMQQIVRQTATQQSKKQVTLQNDHREQAPVYQQHEVEPVDRINLAERMLLRQMLHDHDVWLHVQSVDNFSFIHEKYQTLYLLAASYFDTHDTYSSAEFIDYIGDEQLQRLLVDIELSQANDNMNLDAINDYLKLIMQKTPLEQQIKTKRGQLHEATHLKNQDLEQQLTIELMNLLKKQQQL</sequence>
<dbReference type="Pfam" id="PF13155">
    <property type="entry name" value="Toprim_2"/>
    <property type="match status" value="1"/>
</dbReference>
<keyword evidence="3 12" id="KW-0808">Transferase</keyword>
<evidence type="ECO:0000256" key="4">
    <source>
        <dbReference type="ARBA" id="ARBA00022695"/>
    </source>
</evidence>
<dbReference type="SUPFAM" id="SSF56731">
    <property type="entry name" value="DNA primase core"/>
    <property type="match status" value="1"/>
</dbReference>
<dbReference type="Proteomes" id="UP000031620">
    <property type="component" value="Chromosome"/>
</dbReference>
<keyword evidence="4 12" id="KW-0548">Nucleotidyltransferase</keyword>
<keyword evidence="9" id="KW-0460">Magnesium</keyword>
<dbReference type="SMART" id="SM00400">
    <property type="entry name" value="ZnF_CHCC"/>
    <property type="match status" value="1"/>
</dbReference>
<dbReference type="HOGENOM" id="CLU_013501_3_3_9"/>
<dbReference type="HAMAP" id="MF_00974">
    <property type="entry name" value="DNA_primase_DnaG"/>
    <property type="match status" value="1"/>
</dbReference>
<dbReference type="SUPFAM" id="SSF57783">
    <property type="entry name" value="Zinc beta-ribbon"/>
    <property type="match status" value="1"/>
</dbReference>
<evidence type="ECO:0000259" key="15">
    <source>
        <dbReference type="PROSITE" id="PS50880"/>
    </source>
</evidence>
<accession>A0A0A1GZ09</accession>
<dbReference type="NCBIfam" id="TIGR01391">
    <property type="entry name" value="dnaG"/>
    <property type="match status" value="1"/>
</dbReference>
<dbReference type="KEGG" id="lho:LOOC260_111620"/>
<reference evidence="16 17" key="1">
    <citation type="submission" date="2014-11" db="EMBL/GenBank/DDBJ databases">
        <title>Complete genome sequence and analysis of Lactobacillus hokkaidonensis LOOC260T.</title>
        <authorList>
            <person name="Tanizawa Y."/>
            <person name="Tohno M."/>
            <person name="Kaminuma E."/>
            <person name="Nakamura Y."/>
            <person name="Arita M."/>
        </authorList>
    </citation>
    <scope>NUCLEOTIDE SEQUENCE [LARGE SCALE GENOMIC DNA]</scope>
    <source>
        <strain evidence="16 17">LOOC260</strain>
    </source>
</reference>
<proteinExistence type="inferred from homology"/>
<dbReference type="Pfam" id="PF01807">
    <property type="entry name" value="Zn_ribbon_DnaG"/>
    <property type="match status" value="1"/>
</dbReference>
<dbReference type="InterPro" id="IPR050219">
    <property type="entry name" value="DnaG_primase"/>
</dbReference>
<dbReference type="SMART" id="SM00493">
    <property type="entry name" value="TOPRIM"/>
    <property type="match status" value="1"/>
</dbReference>
<evidence type="ECO:0000256" key="5">
    <source>
        <dbReference type="ARBA" id="ARBA00022705"/>
    </source>
</evidence>
<dbReference type="GO" id="GO:0005737">
    <property type="term" value="C:cytoplasm"/>
    <property type="evidence" value="ECO:0007669"/>
    <property type="project" value="TreeGrafter"/>
</dbReference>
<comment type="function">
    <text evidence="12 13">RNA polymerase that catalyzes the synthesis of short RNA molecules used as primers for DNA polymerase during DNA replication.</text>
</comment>
<dbReference type="AlphaFoldDB" id="A0A0A1GZ09"/>
<dbReference type="GO" id="GO:0006269">
    <property type="term" value="P:DNA replication, synthesis of primer"/>
    <property type="evidence" value="ECO:0007669"/>
    <property type="project" value="UniProtKB-UniRule"/>
</dbReference>
<evidence type="ECO:0000256" key="12">
    <source>
        <dbReference type="HAMAP-Rule" id="MF_00974"/>
    </source>
</evidence>
<dbReference type="Gene3D" id="3.90.980.10">
    <property type="entry name" value="DNA primase, catalytic core, N-terminal domain"/>
    <property type="match status" value="1"/>
</dbReference>
<dbReference type="InterPro" id="IPR006295">
    <property type="entry name" value="DNA_primase_DnaG"/>
</dbReference>
<comment type="domain">
    <text evidence="12">Contains an N-terminal zinc-binding domain, a central core domain that contains the primase activity, and a C-terminal DnaB-binding domain.</text>
</comment>
<dbReference type="InterPro" id="IPR036977">
    <property type="entry name" value="DNA_primase_Znf_CHC2"/>
</dbReference>
<dbReference type="GO" id="GO:0000428">
    <property type="term" value="C:DNA-directed RNA polymerase complex"/>
    <property type="evidence" value="ECO:0007669"/>
    <property type="project" value="UniProtKB-KW"/>
</dbReference>
<evidence type="ECO:0000256" key="1">
    <source>
        <dbReference type="ARBA" id="ARBA00022478"/>
    </source>
</evidence>
<dbReference type="Pfam" id="PF10410">
    <property type="entry name" value="DnaB_bind"/>
    <property type="match status" value="1"/>
</dbReference>
<dbReference type="CDD" id="cd03364">
    <property type="entry name" value="TOPRIM_DnaG_primases"/>
    <property type="match status" value="1"/>
</dbReference>
<dbReference type="InterPro" id="IPR006171">
    <property type="entry name" value="TOPRIM_dom"/>
</dbReference>
<gene>
    <name evidence="12 16" type="primary">dnaG</name>
    <name evidence="16" type="ORF">LOOC260_111620</name>
</gene>
<dbReference type="PANTHER" id="PTHR30313:SF2">
    <property type="entry name" value="DNA PRIMASE"/>
    <property type="match status" value="1"/>
</dbReference>
<dbReference type="EMBL" id="AP014680">
    <property type="protein sequence ID" value="BAP85701.1"/>
    <property type="molecule type" value="Genomic_DNA"/>
</dbReference>
<keyword evidence="10 12" id="KW-0238">DNA-binding</keyword>
<keyword evidence="5 12" id="KW-0235">DNA replication</keyword>
<organism evidence="16 17">
    <name type="scientific">Paucilactobacillus hokkaidonensis JCM 18461</name>
    <dbReference type="NCBI Taxonomy" id="1291742"/>
    <lineage>
        <taxon>Bacteria</taxon>
        <taxon>Bacillati</taxon>
        <taxon>Bacillota</taxon>
        <taxon>Bacilli</taxon>
        <taxon>Lactobacillales</taxon>
        <taxon>Lactobacillaceae</taxon>
        <taxon>Paucilactobacillus</taxon>
    </lineage>
</organism>
<dbReference type="InterPro" id="IPR030846">
    <property type="entry name" value="DnaG_bac"/>
</dbReference>
<dbReference type="InterPro" id="IPR016136">
    <property type="entry name" value="DNA_helicase_N/primase_C"/>
</dbReference>
<evidence type="ECO:0000256" key="11">
    <source>
        <dbReference type="ARBA" id="ARBA00023163"/>
    </source>
</evidence>
<feature type="domain" description="Toprim" evidence="15">
    <location>
        <begin position="274"/>
        <end position="357"/>
    </location>
</feature>
<dbReference type="PIRSF" id="PIRSF002811">
    <property type="entry name" value="DnaG"/>
    <property type="match status" value="1"/>
</dbReference>
<evidence type="ECO:0000256" key="10">
    <source>
        <dbReference type="ARBA" id="ARBA00023125"/>
    </source>
</evidence>
<evidence type="ECO:0000313" key="17">
    <source>
        <dbReference type="Proteomes" id="UP000031620"/>
    </source>
</evidence>
<dbReference type="Gene3D" id="3.90.580.10">
    <property type="entry name" value="Zinc finger, CHC2-type domain"/>
    <property type="match status" value="1"/>
</dbReference>
<dbReference type="FunFam" id="3.90.580.10:FF:000001">
    <property type="entry name" value="DNA primase"/>
    <property type="match status" value="1"/>
</dbReference>
<dbReference type="InterPro" id="IPR013264">
    <property type="entry name" value="DNAG_N"/>
</dbReference>
<comment type="cofactor">
    <cofactor evidence="12 13 14">
        <name>Zn(2+)</name>
        <dbReference type="ChEBI" id="CHEBI:29105"/>
    </cofactor>
    <text evidence="12 13 14">Binds 1 zinc ion per monomer.</text>
</comment>
<evidence type="ECO:0000256" key="8">
    <source>
        <dbReference type="ARBA" id="ARBA00022833"/>
    </source>
</evidence>
<dbReference type="PANTHER" id="PTHR30313">
    <property type="entry name" value="DNA PRIMASE"/>
    <property type="match status" value="1"/>
</dbReference>
<dbReference type="FunFam" id="3.90.980.10:FF:000001">
    <property type="entry name" value="DNA primase"/>
    <property type="match status" value="1"/>
</dbReference>
<protein>
    <recommendedName>
        <fullName evidence="12 13">DNA primase</fullName>
        <ecNumber evidence="12">2.7.7.101</ecNumber>
    </recommendedName>
</protein>
<evidence type="ECO:0000256" key="13">
    <source>
        <dbReference type="PIRNR" id="PIRNR002811"/>
    </source>
</evidence>